<evidence type="ECO:0000256" key="1">
    <source>
        <dbReference type="ARBA" id="ARBA00004123"/>
    </source>
</evidence>
<dbReference type="GO" id="GO:0005665">
    <property type="term" value="C:RNA polymerase II, core complex"/>
    <property type="evidence" value="ECO:0007669"/>
    <property type="project" value="UniProtKB-UniRule"/>
</dbReference>
<dbReference type="PIRSF" id="PIRSF000779">
    <property type="entry name" value="RNA_pol_Rpb8"/>
    <property type="match status" value="1"/>
</dbReference>
<comment type="subcellular location">
    <subcellularLocation>
        <location evidence="1">Nucleus</location>
    </subcellularLocation>
</comment>
<dbReference type="GO" id="GO:0005736">
    <property type="term" value="C:RNA polymerase I complex"/>
    <property type="evidence" value="ECO:0007669"/>
    <property type="project" value="TreeGrafter"/>
</dbReference>
<proteinExistence type="inferred from homology"/>
<dbReference type="Pfam" id="PF03870">
    <property type="entry name" value="RNA_pol_Rpb8"/>
    <property type="match status" value="1"/>
</dbReference>
<dbReference type="AlphaFoldDB" id="A0A9P1GU51"/>
<keyword evidence="7" id="KW-1185">Reference proteome</keyword>
<protein>
    <recommendedName>
        <fullName evidence="4">DNA-directed RNA polymerases I, II, and III subunit RPABC3</fullName>
    </recommendedName>
</protein>
<evidence type="ECO:0000256" key="2">
    <source>
        <dbReference type="ARBA" id="ARBA00008912"/>
    </source>
</evidence>
<evidence type="ECO:0000313" key="6">
    <source>
        <dbReference type="EMBL" id="CAL4808175.1"/>
    </source>
</evidence>
<dbReference type="GO" id="GO:0005666">
    <property type="term" value="C:RNA polymerase III complex"/>
    <property type="evidence" value="ECO:0007669"/>
    <property type="project" value="TreeGrafter"/>
</dbReference>
<sequence length="159" mass="18143">MAEEVKAHPFLFEDSFQVKTVDNSRFERAGRMDCESISFASNNLEIDINNVIYPVSPSEKIYVAITNNVSPPDDPRALNTAYDHDPRLLGSSVMDQFDYVMFGKVYKKEVKKEDNLAVVWASYGGLLMKLRAEAAQLNDFHLNDSIYFMMRKVDTEDVS</sequence>
<dbReference type="InterPro" id="IPR005570">
    <property type="entry name" value="RPABC3"/>
</dbReference>
<keyword evidence="6" id="KW-0804">Transcription</keyword>
<accession>A0A9P1GU51</accession>
<dbReference type="InterPro" id="IPR012340">
    <property type="entry name" value="NA-bd_OB-fold"/>
</dbReference>
<dbReference type="Proteomes" id="UP001152797">
    <property type="component" value="Unassembled WGS sequence"/>
</dbReference>
<dbReference type="EMBL" id="CAMXCT010006837">
    <property type="protein sequence ID" value="CAI4020863.1"/>
    <property type="molecule type" value="Genomic_DNA"/>
</dbReference>
<reference evidence="5" key="1">
    <citation type="submission" date="2022-10" db="EMBL/GenBank/DDBJ databases">
        <authorList>
            <person name="Chen Y."/>
            <person name="Dougan E. K."/>
            <person name="Chan C."/>
            <person name="Rhodes N."/>
            <person name="Thang M."/>
        </authorList>
    </citation>
    <scope>NUCLEOTIDE SEQUENCE</scope>
</reference>
<organism evidence="5">
    <name type="scientific">Cladocopium goreaui</name>
    <dbReference type="NCBI Taxonomy" id="2562237"/>
    <lineage>
        <taxon>Eukaryota</taxon>
        <taxon>Sar</taxon>
        <taxon>Alveolata</taxon>
        <taxon>Dinophyceae</taxon>
        <taxon>Suessiales</taxon>
        <taxon>Symbiodiniaceae</taxon>
        <taxon>Cladocopium</taxon>
    </lineage>
</organism>
<dbReference type="EMBL" id="CAMXCT020006837">
    <property type="protein sequence ID" value="CAL1174238.1"/>
    <property type="molecule type" value="Genomic_DNA"/>
</dbReference>
<evidence type="ECO:0000256" key="4">
    <source>
        <dbReference type="PIRNR" id="PIRNR000779"/>
    </source>
</evidence>
<dbReference type="SUPFAM" id="SSF50249">
    <property type="entry name" value="Nucleic acid-binding proteins"/>
    <property type="match status" value="1"/>
</dbReference>
<dbReference type="PANTHER" id="PTHR10917:SF0">
    <property type="entry name" value="DNA-DIRECTED RNA POLYMERASES I, II, AND III SUBUNIT RPABC3"/>
    <property type="match status" value="1"/>
</dbReference>
<evidence type="ECO:0000256" key="3">
    <source>
        <dbReference type="ARBA" id="ARBA00023242"/>
    </source>
</evidence>
<gene>
    <name evidence="5" type="ORF">C1SCF055_LOCUS45244</name>
</gene>
<dbReference type="PANTHER" id="PTHR10917">
    <property type="entry name" value="DNA-DIRECTED RNA POLYMERASES I, II, AND III SUBUNIT RPABC3"/>
    <property type="match status" value="1"/>
</dbReference>
<comment type="caution">
    <text evidence="5">The sequence shown here is derived from an EMBL/GenBank/DDBJ whole genome shotgun (WGS) entry which is preliminary data.</text>
</comment>
<name>A0A9P1GU51_9DINO</name>
<keyword evidence="3 4" id="KW-0539">Nucleus</keyword>
<comment type="function">
    <text evidence="4">DNA-dependent RNA polymerase catalyzes the transcription of DNA into RNA using the four ribonucleoside triphosphates as substrates. Common component of RNA polymerases I, II and III which synthesize ribosomal RNA precursors, mRNA precursors and many functional non-coding RNAs, and small RNAs, such as 5S rRNA and tRNAs, respectively.</text>
</comment>
<comment type="similarity">
    <text evidence="2 4">Belongs to the eukaryotic RPB8 RNA polymerase subunit family.</text>
</comment>
<dbReference type="Gene3D" id="2.40.50.140">
    <property type="entry name" value="Nucleic acid-binding proteins"/>
    <property type="match status" value="1"/>
</dbReference>
<reference evidence="6 7" key="2">
    <citation type="submission" date="2024-05" db="EMBL/GenBank/DDBJ databases">
        <authorList>
            <person name="Chen Y."/>
            <person name="Shah S."/>
            <person name="Dougan E. K."/>
            <person name="Thang M."/>
            <person name="Chan C."/>
        </authorList>
    </citation>
    <scope>NUCLEOTIDE SEQUENCE [LARGE SCALE GENOMIC DNA]</scope>
</reference>
<dbReference type="GO" id="GO:0006351">
    <property type="term" value="P:DNA-templated transcription"/>
    <property type="evidence" value="ECO:0007669"/>
    <property type="project" value="UniProtKB-UniRule"/>
</dbReference>
<dbReference type="EMBL" id="CAMXCT030006837">
    <property type="protein sequence ID" value="CAL4808175.1"/>
    <property type="molecule type" value="Genomic_DNA"/>
</dbReference>
<dbReference type="SMART" id="SM00658">
    <property type="entry name" value="RPOL8c"/>
    <property type="match status" value="1"/>
</dbReference>
<evidence type="ECO:0000313" key="5">
    <source>
        <dbReference type="EMBL" id="CAI4020863.1"/>
    </source>
</evidence>
<keyword evidence="6" id="KW-0240">DNA-directed RNA polymerase</keyword>
<dbReference type="OrthoDB" id="10249565at2759"/>
<dbReference type="GO" id="GO:0003899">
    <property type="term" value="F:DNA-directed RNA polymerase activity"/>
    <property type="evidence" value="ECO:0007669"/>
    <property type="project" value="UniProtKB-UniRule"/>
</dbReference>
<evidence type="ECO:0000313" key="7">
    <source>
        <dbReference type="Proteomes" id="UP001152797"/>
    </source>
</evidence>